<dbReference type="SMART" id="SM00849">
    <property type="entry name" value="Lactamase_B"/>
    <property type="match status" value="1"/>
</dbReference>
<dbReference type="RefSeq" id="WP_092455596.1">
    <property type="nucleotide sequence ID" value="NZ_FOJI01000013.1"/>
</dbReference>
<evidence type="ECO:0000256" key="1">
    <source>
        <dbReference type="SAM" id="MobiDB-lite"/>
    </source>
</evidence>
<feature type="signal peptide" evidence="2">
    <location>
        <begin position="1"/>
        <end position="29"/>
    </location>
</feature>
<protein>
    <submittedName>
        <fullName evidence="4">Metal-dependent hydrolase, beta-lactamase superfamily II</fullName>
    </submittedName>
</protein>
<evidence type="ECO:0000259" key="3">
    <source>
        <dbReference type="SMART" id="SM00849"/>
    </source>
</evidence>
<feature type="chain" id="PRO_5038916018" evidence="2">
    <location>
        <begin position="30"/>
        <end position="310"/>
    </location>
</feature>
<dbReference type="PANTHER" id="PTHR30619:SF1">
    <property type="entry name" value="RECOMBINATION PROTEIN 2"/>
    <property type="match status" value="1"/>
</dbReference>
<evidence type="ECO:0000313" key="4">
    <source>
        <dbReference type="EMBL" id="SEW37251.1"/>
    </source>
</evidence>
<dbReference type="SUPFAM" id="SSF56281">
    <property type="entry name" value="Metallo-hydrolase/oxidoreductase"/>
    <property type="match status" value="1"/>
</dbReference>
<dbReference type="OrthoDB" id="9783680at2"/>
<evidence type="ECO:0000313" key="5">
    <source>
        <dbReference type="Proteomes" id="UP000199701"/>
    </source>
</evidence>
<dbReference type="PROSITE" id="PS51257">
    <property type="entry name" value="PROKAR_LIPOPROTEIN"/>
    <property type="match status" value="1"/>
</dbReference>
<dbReference type="Proteomes" id="UP000199701">
    <property type="component" value="Unassembled WGS sequence"/>
</dbReference>
<dbReference type="InterPro" id="IPR036866">
    <property type="entry name" value="RibonucZ/Hydroxyglut_hydro"/>
</dbReference>
<proteinExistence type="predicted"/>
<dbReference type="PANTHER" id="PTHR30619">
    <property type="entry name" value="DNA INTERNALIZATION/COMPETENCE PROTEIN COMEC/REC2"/>
    <property type="match status" value="1"/>
</dbReference>
<dbReference type="InterPro" id="IPR035681">
    <property type="entry name" value="ComA-like_MBL"/>
</dbReference>
<name>A0A1I0R8X3_9FIRM</name>
<keyword evidence="4" id="KW-0378">Hydrolase</keyword>
<gene>
    <name evidence="4" type="ORF">SAMN05421659_11310</name>
</gene>
<sequence>MYTIMKKQNNIKKIFILLMCAILSVGVFGCRNASSTSMSSETSNSPDTTSTLSTSNVSGENGNLGIFKVICLNAGKADAIILRTQNSTVLIDTGEDDEGSEIVSYLKQQNIDSIDYLIITHFDQDHVGGADTVLKKLTVKNVIQSDCPKVNDDYSQYIEILEKKKIIPVTLRETMKFTLDSVEYTIYPPQETTYAVKDSNNSSLVTSVVHGENSFLFTGDAENARIQEMIAQGNLAHTFLKVPYHGFYQTSLPDLFSLVAAKYAVITSSDKLTEDPSTVNLLESMGTKVYLTRKGEITVTSDGKNMIVTQ</sequence>
<dbReference type="InterPro" id="IPR052159">
    <property type="entry name" value="Competence_DNA_uptake"/>
</dbReference>
<keyword evidence="5" id="KW-1185">Reference proteome</keyword>
<dbReference type="STRING" id="99656.SAMN05421659_11310"/>
<feature type="region of interest" description="Disordered" evidence="1">
    <location>
        <begin position="37"/>
        <end position="56"/>
    </location>
</feature>
<dbReference type="Pfam" id="PF00753">
    <property type="entry name" value="Lactamase_B"/>
    <property type="match status" value="1"/>
</dbReference>
<dbReference type="Gene3D" id="3.60.15.10">
    <property type="entry name" value="Ribonuclease Z/Hydroxyacylglutathione hydrolase-like"/>
    <property type="match status" value="1"/>
</dbReference>
<feature type="domain" description="Metallo-beta-lactamase" evidence="3">
    <location>
        <begin position="76"/>
        <end position="269"/>
    </location>
</feature>
<dbReference type="InterPro" id="IPR001279">
    <property type="entry name" value="Metallo-B-lactamas"/>
</dbReference>
<feature type="compositionally biased region" description="Polar residues" evidence="1">
    <location>
        <begin position="46"/>
        <end position="56"/>
    </location>
</feature>
<dbReference type="AlphaFoldDB" id="A0A1I0R8X3"/>
<organism evidence="4 5">
    <name type="scientific">[Clostridium] fimetarium</name>
    <dbReference type="NCBI Taxonomy" id="99656"/>
    <lineage>
        <taxon>Bacteria</taxon>
        <taxon>Bacillati</taxon>
        <taxon>Bacillota</taxon>
        <taxon>Clostridia</taxon>
        <taxon>Lachnospirales</taxon>
        <taxon>Lachnospiraceae</taxon>
    </lineage>
</organism>
<dbReference type="GO" id="GO:0016787">
    <property type="term" value="F:hydrolase activity"/>
    <property type="evidence" value="ECO:0007669"/>
    <property type="project" value="UniProtKB-KW"/>
</dbReference>
<evidence type="ECO:0000256" key="2">
    <source>
        <dbReference type="SAM" id="SignalP"/>
    </source>
</evidence>
<reference evidence="4 5" key="1">
    <citation type="submission" date="2016-10" db="EMBL/GenBank/DDBJ databases">
        <authorList>
            <person name="de Groot N.N."/>
        </authorList>
    </citation>
    <scope>NUCLEOTIDE SEQUENCE [LARGE SCALE GENOMIC DNA]</scope>
    <source>
        <strain evidence="4 5">DSM 9179</strain>
    </source>
</reference>
<dbReference type="CDD" id="cd07731">
    <property type="entry name" value="ComA-like_MBL-fold"/>
    <property type="match status" value="1"/>
</dbReference>
<accession>A0A1I0R8X3</accession>
<dbReference type="EMBL" id="FOJI01000013">
    <property type="protein sequence ID" value="SEW37251.1"/>
    <property type="molecule type" value="Genomic_DNA"/>
</dbReference>
<keyword evidence="2" id="KW-0732">Signal</keyword>